<dbReference type="InterPro" id="IPR014001">
    <property type="entry name" value="Helicase_ATP-bd"/>
</dbReference>
<feature type="domain" description="Helicase C-terminal" evidence="2">
    <location>
        <begin position="1401"/>
        <end position="1539"/>
    </location>
</feature>
<dbReference type="PROSITE" id="PS51192">
    <property type="entry name" value="HELICASE_ATP_BIND_1"/>
    <property type="match status" value="1"/>
</dbReference>
<dbReference type="SMART" id="SM00487">
    <property type="entry name" value="DEXDc"/>
    <property type="match status" value="1"/>
</dbReference>
<dbReference type="PANTHER" id="PTHR47396:SF1">
    <property type="entry name" value="ATP-DEPENDENT HELICASE IRC3-RELATED"/>
    <property type="match status" value="1"/>
</dbReference>
<dbReference type="NCBIfam" id="NF047352">
    <property type="entry name" value="P_loop_sacsin"/>
    <property type="match status" value="1"/>
</dbReference>
<proteinExistence type="predicted"/>
<dbReference type="Pfam" id="PF04851">
    <property type="entry name" value="ResIII"/>
    <property type="match status" value="1"/>
</dbReference>
<gene>
    <name evidence="3" type="ORF">JOF42_000781</name>
</gene>
<dbReference type="RefSeq" id="WP_210096654.1">
    <property type="nucleotide sequence ID" value="NZ_BAAAIO010000001.1"/>
</dbReference>
<comment type="caution">
    <text evidence="3">The sequence shown here is derived from an EMBL/GenBank/DDBJ whole genome shotgun (WGS) entry which is preliminary data.</text>
</comment>
<keyword evidence="3" id="KW-0378">Hydrolase</keyword>
<evidence type="ECO:0000259" key="2">
    <source>
        <dbReference type="PROSITE" id="PS51194"/>
    </source>
</evidence>
<dbReference type="InterPro" id="IPR006935">
    <property type="entry name" value="Helicase/UvrB_N"/>
</dbReference>
<dbReference type="InterPro" id="IPR036890">
    <property type="entry name" value="HATPase_C_sf"/>
</dbReference>
<dbReference type="SUPFAM" id="SSF55874">
    <property type="entry name" value="ATPase domain of HSP90 chaperone/DNA topoisomerase II/histidine kinase"/>
    <property type="match status" value="1"/>
</dbReference>
<keyword evidence="3" id="KW-0347">Helicase</keyword>
<dbReference type="SMART" id="SM00490">
    <property type="entry name" value="HELICc"/>
    <property type="match status" value="1"/>
</dbReference>
<dbReference type="Gene3D" id="3.40.50.300">
    <property type="entry name" value="P-loop containing nucleotide triphosphate hydrolases"/>
    <property type="match status" value="2"/>
</dbReference>
<feature type="domain" description="Helicase ATP-binding" evidence="1">
    <location>
        <begin position="1163"/>
        <end position="1335"/>
    </location>
</feature>
<dbReference type="SUPFAM" id="SSF52540">
    <property type="entry name" value="P-loop containing nucleoside triphosphate hydrolases"/>
    <property type="match status" value="1"/>
</dbReference>
<evidence type="ECO:0000313" key="4">
    <source>
        <dbReference type="Proteomes" id="UP000703720"/>
    </source>
</evidence>
<organism evidence="3 4">
    <name type="scientific">Microbacterium phyllosphaerae</name>
    <dbReference type="NCBI Taxonomy" id="124798"/>
    <lineage>
        <taxon>Bacteria</taxon>
        <taxon>Bacillati</taxon>
        <taxon>Actinomycetota</taxon>
        <taxon>Actinomycetes</taxon>
        <taxon>Micrococcales</taxon>
        <taxon>Microbacteriaceae</taxon>
        <taxon>Microbacterium</taxon>
    </lineage>
</organism>
<name>A0ABS4WM57_9MICO</name>
<dbReference type="PROSITE" id="PS51194">
    <property type="entry name" value="HELICASE_CTER"/>
    <property type="match status" value="1"/>
</dbReference>
<keyword evidence="3" id="KW-0547">Nucleotide-binding</keyword>
<dbReference type="InterPro" id="IPR027417">
    <property type="entry name" value="P-loop_NTPase"/>
</dbReference>
<keyword evidence="3" id="KW-0067">ATP-binding</keyword>
<keyword evidence="4" id="KW-1185">Reference proteome</keyword>
<reference evidence="3 4" key="1">
    <citation type="submission" date="2021-03" db="EMBL/GenBank/DDBJ databases">
        <title>Sequencing the genomes of 1000 actinobacteria strains.</title>
        <authorList>
            <person name="Klenk H.-P."/>
        </authorList>
    </citation>
    <scope>NUCLEOTIDE SEQUENCE [LARGE SCALE GENOMIC DNA]</scope>
    <source>
        <strain evidence="3 4">DSM 13468</strain>
    </source>
</reference>
<dbReference type="PANTHER" id="PTHR47396">
    <property type="entry name" value="TYPE I RESTRICTION ENZYME ECOKI R PROTEIN"/>
    <property type="match status" value="1"/>
</dbReference>
<dbReference type="InterPro" id="IPR001650">
    <property type="entry name" value="Helicase_C-like"/>
</dbReference>
<dbReference type="EMBL" id="JAGIOA010000001">
    <property type="protein sequence ID" value="MBP2377286.1"/>
    <property type="molecule type" value="Genomic_DNA"/>
</dbReference>
<accession>A0ABS4WM57</accession>
<evidence type="ECO:0000313" key="3">
    <source>
        <dbReference type="EMBL" id="MBP2377286.1"/>
    </source>
</evidence>
<dbReference type="Proteomes" id="UP000703720">
    <property type="component" value="Unassembled WGS sequence"/>
</dbReference>
<evidence type="ECO:0000259" key="1">
    <source>
        <dbReference type="PROSITE" id="PS51192"/>
    </source>
</evidence>
<dbReference type="InterPro" id="IPR050742">
    <property type="entry name" value="Helicase_Restrict-Modif_Enz"/>
</dbReference>
<dbReference type="Pfam" id="PF00271">
    <property type="entry name" value="Helicase_C"/>
    <property type="match status" value="1"/>
</dbReference>
<dbReference type="GO" id="GO:0004386">
    <property type="term" value="F:helicase activity"/>
    <property type="evidence" value="ECO:0007669"/>
    <property type="project" value="UniProtKB-KW"/>
</dbReference>
<protein>
    <submittedName>
        <fullName evidence="3">Superfamily II DNA or RNA helicase</fullName>
    </submittedName>
</protein>
<dbReference type="Gene3D" id="3.30.565.10">
    <property type="entry name" value="Histidine kinase-like ATPase, C-terminal domain"/>
    <property type="match status" value="1"/>
</dbReference>
<sequence>MSWPELMDPALQDHISERQSKALRVYEEDHDLLVEHVRQEDSFKSGGYGTRQIPELLQNAVDALAAGGSSGMVEFRLADGALYCANEGAGFDADGLTAVTYAFLSSKRGDEIGRFGLGFKSVLGVSDHPQIFSRSVSFGFNAPETSELFAGIPSAGGRYPLLRVPSMIDVESARREDQNLAEMMGWATTIVKLPLSREGARLREELDDFKPEALLFFKGLSRLRITLQGRPGTAAISRDFLREGQEKDGEVVIVDRDGTRARWLFAERTYSPTIDVSSTLPETALRQSMTVSYAVQPGVRATGRLWAWFPLRDETTASGIFNAPWQVNDDRTSLVTNSRLNAAMLEVGAQLFLDVVARAASVDDPAAHLDLFPARGREVKSAADAYLSAAVPILAKSRPLIPDVSGALKVSTYFRGVPDLEKSPISHEAAQLWQSRAPRSTMPHAKCFSTPARRARLRSLLGGGEGERSPQESGAAGWLAELADEQDPGGSLAALRILSDLRRGASPTYQAAVAAKILPLESGEWARADQNQTVLLPVPGAAVPDGVELVRADLAALAADELRAFGFREISADEAAAALAAAATDHWEESDWVRLWKALDAATPRVALNAVEGVRQRGVTILMRTQAGTWRAAHDLIADASIARDIPSRQIDPSVAPNVAVRAAAGAVTAPERDRPIWRDGLRSEYVSTIENLARRYLAANQAKASRIDVPEYLGVGPLDLLLDDLEEQDRVAWTQAVLTRMGASEFILVVPLGGRKAEIRMPTMEWWAVRRLGLIQTSVGARRIDEAVSGSLRRFAPFLPVASTDVVAGLPLPKTVESIPEEMLAAFLAAEDYPATRPEEFSELIVECARRSDMAIPDRIPAISNGRILLTAREEVAVAVREDGIADLDESGVAYIPVEDHDTDLTTRWGLISAEDALHQSIEISGAAEAVPLRDIHPSLQNHVVMPLAKVTVTRAESIQRVLQSARGVKKKRLRATRQENAVTVDAALDLESALAAVSVALELGLSPDDVRSVLRGDEEMRHSELIASARSARNDERRLLILVDADDLRAALPAGLLDAVEANTGTLDDRNVAELFLRVYGQDSVRELREVLRRRGIAVPDRWDGSPAAQAAVKNLGFDTSYAGTREKRPSAVSHIQGQLTLNPLHPYQRAVADKIRDLVTAEDPAGKRGLLYLPTGAGKTRVTVEALVHLMKSGEIPSPVLWIAQSEELCEQAIHSFTEVWRAFGDERALDVSRFWGGYELDESDEELHVVVAIDATLVRRLGEPQYEWLTNPGIVVIDEAHTALSKSYTEILRNLGLTAARTERPLLGLTATPFRGRNDEINQRFAQRFGENRLESLDADDPIAQLRSWEVLSEVDYEILNGVEVALGDQDAEFQRMKEVTPGMLAAIGQDMQRTLTVVEHIKRQNSEWPILVFAASVASAHTIAALLRLNDVNADSVDGGMRRQQRRRVIEQFKSGETQVLVNCDLLTQGFDAPKVRALYIARPTFSPNRYLQMVGRGLRGPKNGGTERCLIVNVEDTFEQFGEELAYNEFDYLWSKA</sequence>